<dbReference type="Gene3D" id="3.90.25.10">
    <property type="entry name" value="UDP-galactose 4-epimerase, domain 1"/>
    <property type="match status" value="1"/>
</dbReference>
<dbReference type="AlphaFoldDB" id="A0A1S9PKG8"/>
<dbReference type="STRING" id="1792845.BC343_21000"/>
<dbReference type="Pfam" id="PF13460">
    <property type="entry name" value="NAD_binding_10"/>
    <property type="match status" value="1"/>
</dbReference>
<dbReference type="Gene3D" id="3.40.50.720">
    <property type="entry name" value="NAD(P)-binding Rossmann-like Domain"/>
    <property type="match status" value="1"/>
</dbReference>
<dbReference type="EMBL" id="MBTF01000002">
    <property type="protein sequence ID" value="OOQ61444.1"/>
    <property type="molecule type" value="Genomic_DNA"/>
</dbReference>
<feature type="domain" description="NAD(P)-binding" evidence="1">
    <location>
        <begin position="7"/>
        <end position="113"/>
    </location>
</feature>
<dbReference type="OrthoDB" id="2149806at2"/>
<comment type="caution">
    <text evidence="2">The sequence shown here is derived from an EMBL/GenBank/DDBJ whole genome shotgun (WGS) entry which is preliminary data.</text>
</comment>
<dbReference type="InterPro" id="IPR051604">
    <property type="entry name" value="Ergot_Alk_Oxidoreductase"/>
</dbReference>
<evidence type="ECO:0000313" key="3">
    <source>
        <dbReference type="Proteomes" id="UP000189739"/>
    </source>
</evidence>
<reference evidence="2 3" key="1">
    <citation type="submission" date="2016-07" db="EMBL/GenBank/DDBJ databases">
        <title>Genomic analysis of zinc-resistant bacterium Mucilaginibacter pedocola TBZ30.</title>
        <authorList>
            <person name="Huang J."/>
            <person name="Tang J."/>
        </authorList>
    </citation>
    <scope>NUCLEOTIDE SEQUENCE [LARGE SCALE GENOMIC DNA]</scope>
    <source>
        <strain evidence="2 3">TBZ30</strain>
    </source>
</reference>
<accession>A0A1S9PKG8</accession>
<sequence>MKITVKGSTGNISKPLTQKLIAAGHTVTVVSSNADKAAEIEALGAIPAIGNITDVDFLTTAFSGADAIYTMVPPNFGATNLRAYMNQAGEAYAQAIKNADVKKVVQLSSIGAHLGEGVGPIKGIHDVEGILSKLDGVNIKFVRAPFFYTNFYGNVDMIKHAGILGNNYPADARLIMVHPKDIADVIFEELQNNFEGKSIRYLYSDESTPAGAAKAIGQAIGKPELPWVEFNDEQALAGLLQAGIPEEMSKNFVEMGTAVRSGAIWEDFDAHKPAQKSAISLETFAEEFASRF</sequence>
<organism evidence="2 3">
    <name type="scientific">Mucilaginibacter pedocola</name>
    <dbReference type="NCBI Taxonomy" id="1792845"/>
    <lineage>
        <taxon>Bacteria</taxon>
        <taxon>Pseudomonadati</taxon>
        <taxon>Bacteroidota</taxon>
        <taxon>Sphingobacteriia</taxon>
        <taxon>Sphingobacteriales</taxon>
        <taxon>Sphingobacteriaceae</taxon>
        <taxon>Mucilaginibacter</taxon>
    </lineage>
</organism>
<dbReference type="RefSeq" id="WP_078346732.1">
    <property type="nucleotide sequence ID" value="NZ_MBTF01000002.1"/>
</dbReference>
<dbReference type="PANTHER" id="PTHR43162">
    <property type="match status" value="1"/>
</dbReference>
<proteinExistence type="predicted"/>
<dbReference type="InterPro" id="IPR016040">
    <property type="entry name" value="NAD(P)-bd_dom"/>
</dbReference>
<gene>
    <name evidence="2" type="ORF">BC343_21000</name>
</gene>
<dbReference type="PANTHER" id="PTHR43162:SF1">
    <property type="entry name" value="PRESTALK A DIFFERENTIATION PROTEIN A"/>
    <property type="match status" value="1"/>
</dbReference>
<dbReference type="InterPro" id="IPR036291">
    <property type="entry name" value="NAD(P)-bd_dom_sf"/>
</dbReference>
<evidence type="ECO:0000313" key="2">
    <source>
        <dbReference type="EMBL" id="OOQ61444.1"/>
    </source>
</evidence>
<dbReference type="Proteomes" id="UP000189739">
    <property type="component" value="Unassembled WGS sequence"/>
</dbReference>
<name>A0A1S9PKG8_9SPHI</name>
<dbReference type="SUPFAM" id="SSF51735">
    <property type="entry name" value="NAD(P)-binding Rossmann-fold domains"/>
    <property type="match status" value="1"/>
</dbReference>
<protein>
    <submittedName>
        <fullName evidence="2">NAD-dependent dehydratase</fullName>
    </submittedName>
</protein>
<evidence type="ECO:0000259" key="1">
    <source>
        <dbReference type="Pfam" id="PF13460"/>
    </source>
</evidence>
<keyword evidence="3" id="KW-1185">Reference proteome</keyword>